<dbReference type="OrthoDB" id="10642180at2759"/>
<dbReference type="AlphaFoldDB" id="A0A9X6RJJ4"/>
<comment type="caution">
    <text evidence="1">The sequence shown here is derived from an EMBL/GenBank/DDBJ whole genome shotgun (WGS) entry which is preliminary data.</text>
</comment>
<gene>
    <name evidence="1" type="ORF">BV898_14562</name>
</gene>
<protein>
    <submittedName>
        <fullName evidence="1">Uncharacterized protein</fullName>
    </submittedName>
</protein>
<evidence type="ECO:0000313" key="1">
    <source>
        <dbReference type="EMBL" id="OWA50031.1"/>
    </source>
</evidence>
<keyword evidence="2" id="KW-1185">Reference proteome</keyword>
<sequence length="195" mass="22708">MKATVWMKKLSTLEVAIRELRKEMFQIVYVRKMSKKQTETRTKNPMILKGTITHDEAEEFKQQNPNGFPQKINYVSRAESIEKLVTSSTDTNTDDLELIFSRQSDIDKLVVEVGSIEERIEIQADEEEKVVRRRKASLLNPLLPCDFRLEEQMSFREEDDIQGVVSPLSPSGVYFNDSFLKNQKQRGYLKEEAKK</sequence>
<dbReference type="EMBL" id="MTYJ01000180">
    <property type="protein sequence ID" value="OWA50031.1"/>
    <property type="molecule type" value="Genomic_DNA"/>
</dbReference>
<dbReference type="Proteomes" id="UP000192578">
    <property type="component" value="Unassembled WGS sequence"/>
</dbReference>
<name>A0A9X6RJJ4_HYPEX</name>
<reference evidence="2" key="1">
    <citation type="submission" date="2017-01" db="EMBL/GenBank/DDBJ databases">
        <title>Comparative genomics of anhydrobiosis in the tardigrade Hypsibius dujardini.</title>
        <authorList>
            <person name="Yoshida Y."/>
            <person name="Koutsovoulos G."/>
            <person name="Laetsch D."/>
            <person name="Stevens L."/>
            <person name="Kumar S."/>
            <person name="Horikawa D."/>
            <person name="Ishino K."/>
            <person name="Komine S."/>
            <person name="Tomita M."/>
            <person name="Blaxter M."/>
            <person name="Arakawa K."/>
        </authorList>
    </citation>
    <scope>NUCLEOTIDE SEQUENCE [LARGE SCALE GENOMIC DNA]</scope>
    <source>
        <strain evidence="2">Z151</strain>
    </source>
</reference>
<evidence type="ECO:0000313" key="2">
    <source>
        <dbReference type="Proteomes" id="UP000192578"/>
    </source>
</evidence>
<organism evidence="1 2">
    <name type="scientific">Hypsibius exemplaris</name>
    <name type="common">Freshwater tardigrade</name>
    <dbReference type="NCBI Taxonomy" id="2072580"/>
    <lineage>
        <taxon>Eukaryota</taxon>
        <taxon>Metazoa</taxon>
        <taxon>Ecdysozoa</taxon>
        <taxon>Tardigrada</taxon>
        <taxon>Eutardigrada</taxon>
        <taxon>Parachela</taxon>
        <taxon>Hypsibioidea</taxon>
        <taxon>Hypsibiidae</taxon>
        <taxon>Hypsibius</taxon>
    </lineage>
</organism>
<accession>A0A9X6RJJ4</accession>
<proteinExistence type="predicted"/>